<dbReference type="PROSITE" id="PS50948">
    <property type="entry name" value="PAN"/>
    <property type="match status" value="1"/>
</dbReference>
<name>A0AAD4QUA3_9BILA</name>
<dbReference type="EMBL" id="JAKKPZ010000115">
    <property type="protein sequence ID" value="KAI1701591.1"/>
    <property type="molecule type" value="Genomic_DNA"/>
</dbReference>
<feature type="region of interest" description="Disordered" evidence="1">
    <location>
        <begin position="33"/>
        <end position="55"/>
    </location>
</feature>
<feature type="compositionally biased region" description="Polar residues" evidence="1">
    <location>
        <begin position="42"/>
        <end position="54"/>
    </location>
</feature>
<reference evidence="3" key="1">
    <citation type="submission" date="2022-01" db="EMBL/GenBank/DDBJ databases">
        <title>Genome Sequence Resource for Two Populations of Ditylenchus destructor, the Migratory Endoparasitic Phytonematode.</title>
        <authorList>
            <person name="Zhang H."/>
            <person name="Lin R."/>
            <person name="Xie B."/>
        </authorList>
    </citation>
    <scope>NUCLEOTIDE SEQUENCE</scope>
    <source>
        <strain evidence="3">BazhouSP</strain>
    </source>
</reference>
<feature type="compositionally biased region" description="Polar residues" evidence="1">
    <location>
        <begin position="178"/>
        <end position="191"/>
    </location>
</feature>
<keyword evidence="4" id="KW-1185">Reference proteome</keyword>
<gene>
    <name evidence="3" type="ORF">DdX_16005</name>
</gene>
<feature type="region of interest" description="Disordered" evidence="1">
    <location>
        <begin position="171"/>
        <end position="200"/>
    </location>
</feature>
<evidence type="ECO:0000313" key="3">
    <source>
        <dbReference type="EMBL" id="KAI1701591.1"/>
    </source>
</evidence>
<dbReference type="PANTHER" id="PTHR21583">
    <property type="entry name" value="ELYS PROTEIN"/>
    <property type="match status" value="1"/>
</dbReference>
<accession>A0AAD4QUA3</accession>
<evidence type="ECO:0000259" key="2">
    <source>
        <dbReference type="PROSITE" id="PS50948"/>
    </source>
</evidence>
<sequence>MLRNKFYPSCLRRQDTGVNNKNVRDQKQRSFATSLDEKNGSDGHQGTIAQNLTRSDPRVGKIESFNRKIDVRPSQERNSEFVDRTEEILNYQESGVEVILGVTSKCPGRVEFQTAPVGSLPRLNVTNDAPADSAADCARNCFEKEGCKLAGFIPTPGRDSASGVCLLTSDEPNESECGPTSESNSQASNGNDKSERSPFTLKKKKSAELELVRSLLKTFLSLPKAILFPERKQTSITRKFLLEVTIFAPDGSTKISGGRFSSEVKLYENEEPPKLEVFYKRALRGLNFSPDDLHVTRSEFYDHFFKCLSFAFLEEPVVFPDTNCVVQQNTTSSANISKTDDAYRKRRTGLNHIQVTNDLPVTNAPKIDETHVPQGAFYFIRGRVEYSLNRHEANLIN</sequence>
<organism evidence="3 4">
    <name type="scientific">Ditylenchus destructor</name>
    <dbReference type="NCBI Taxonomy" id="166010"/>
    <lineage>
        <taxon>Eukaryota</taxon>
        <taxon>Metazoa</taxon>
        <taxon>Ecdysozoa</taxon>
        <taxon>Nematoda</taxon>
        <taxon>Chromadorea</taxon>
        <taxon>Rhabditida</taxon>
        <taxon>Tylenchina</taxon>
        <taxon>Tylenchomorpha</taxon>
        <taxon>Sphaerularioidea</taxon>
        <taxon>Anguinidae</taxon>
        <taxon>Anguininae</taxon>
        <taxon>Ditylenchus</taxon>
    </lineage>
</organism>
<comment type="caution">
    <text evidence="3">The sequence shown here is derived from an EMBL/GenBank/DDBJ whole genome shotgun (WGS) entry which is preliminary data.</text>
</comment>
<evidence type="ECO:0000313" key="4">
    <source>
        <dbReference type="Proteomes" id="UP001201812"/>
    </source>
</evidence>
<dbReference type="PANTHER" id="PTHR21583:SF8">
    <property type="entry name" value="PROTEIN ELYS"/>
    <property type="match status" value="1"/>
</dbReference>
<dbReference type="InterPro" id="IPR003609">
    <property type="entry name" value="Pan_app"/>
</dbReference>
<feature type="domain" description="Apple" evidence="2">
    <location>
        <begin position="106"/>
        <end position="177"/>
    </location>
</feature>
<dbReference type="AlphaFoldDB" id="A0AAD4QUA3"/>
<protein>
    <recommendedName>
        <fullName evidence="2">Apple domain-containing protein</fullName>
    </recommendedName>
</protein>
<proteinExistence type="predicted"/>
<evidence type="ECO:0000256" key="1">
    <source>
        <dbReference type="SAM" id="MobiDB-lite"/>
    </source>
</evidence>
<dbReference type="InterPro" id="IPR052620">
    <property type="entry name" value="ELYS/MEL-28_NucAsmblyFactor"/>
</dbReference>
<dbReference type="Proteomes" id="UP001201812">
    <property type="component" value="Unassembled WGS sequence"/>
</dbReference>